<dbReference type="AlphaFoldDB" id="A0A495J0Y6"/>
<reference evidence="1 2" key="1">
    <citation type="submission" date="2018-10" db="EMBL/GenBank/DDBJ databases">
        <title>Genomic Encyclopedia of Archaeal and Bacterial Type Strains, Phase II (KMG-II): from individual species to whole genera.</title>
        <authorList>
            <person name="Goeker M."/>
        </authorList>
    </citation>
    <scope>NUCLEOTIDE SEQUENCE [LARGE SCALE GENOMIC DNA]</scope>
    <source>
        <strain evidence="1 2">DSM 18602</strain>
    </source>
</reference>
<accession>A0A495J0Y6</accession>
<keyword evidence="2" id="KW-1185">Reference proteome</keyword>
<evidence type="ECO:0000313" key="1">
    <source>
        <dbReference type="EMBL" id="RKR82607.1"/>
    </source>
</evidence>
<proteinExistence type="predicted"/>
<gene>
    <name evidence="1" type="ORF">BDD43_2792</name>
</gene>
<dbReference type="EMBL" id="RBKU01000001">
    <property type="protein sequence ID" value="RKR82607.1"/>
    <property type="molecule type" value="Genomic_DNA"/>
</dbReference>
<dbReference type="OrthoDB" id="1354837at2"/>
<organism evidence="1 2">
    <name type="scientific">Mucilaginibacter gracilis</name>
    <dbReference type="NCBI Taxonomy" id="423350"/>
    <lineage>
        <taxon>Bacteria</taxon>
        <taxon>Pseudomonadati</taxon>
        <taxon>Bacteroidota</taxon>
        <taxon>Sphingobacteriia</taxon>
        <taxon>Sphingobacteriales</taxon>
        <taxon>Sphingobacteriaceae</taxon>
        <taxon>Mucilaginibacter</taxon>
    </lineage>
</organism>
<comment type="caution">
    <text evidence="1">The sequence shown here is derived from an EMBL/GenBank/DDBJ whole genome shotgun (WGS) entry which is preliminary data.</text>
</comment>
<name>A0A495J0Y6_9SPHI</name>
<evidence type="ECO:0000313" key="2">
    <source>
        <dbReference type="Proteomes" id="UP000268007"/>
    </source>
</evidence>
<sequence length="206" mass="23316">MKPVLKATIILACLICSACHSSSEKTDRIDSIPKPLQDNSADVSFLTKRGGDNMVDAIYYDLVKKRPELRKLEDDIERNGGIETDSLEKYHKFNNKIDNYYSSAYATINLITDSVVRKGMKKIIDENKTGQQRHMLAQTNLITKIEKENSTLNDSHAILKLLITLPIINQYQAQQQPGNKALDVLISEKQKLINRTKSLTPKNKTL</sequence>
<dbReference type="RefSeq" id="WP_121198196.1">
    <property type="nucleotide sequence ID" value="NZ_RBKU01000001.1"/>
</dbReference>
<dbReference type="Proteomes" id="UP000268007">
    <property type="component" value="Unassembled WGS sequence"/>
</dbReference>
<protein>
    <submittedName>
        <fullName evidence="1">Uncharacterized protein</fullName>
    </submittedName>
</protein>